<dbReference type="Proteomes" id="UP001548189">
    <property type="component" value="Unassembled WGS sequence"/>
</dbReference>
<dbReference type="InterPro" id="IPR001466">
    <property type="entry name" value="Beta-lactam-related"/>
</dbReference>
<evidence type="ECO:0000313" key="1">
    <source>
        <dbReference type="EMBL" id="MET1253990.1"/>
    </source>
</evidence>
<organism evidence="1 2">
    <name type="scientific">Aliikangiella maris</name>
    <dbReference type="NCBI Taxonomy" id="3162458"/>
    <lineage>
        <taxon>Bacteria</taxon>
        <taxon>Pseudomonadati</taxon>
        <taxon>Pseudomonadota</taxon>
        <taxon>Gammaproteobacteria</taxon>
        <taxon>Oceanospirillales</taxon>
        <taxon>Pleioneaceae</taxon>
        <taxon>Aliikangiella</taxon>
    </lineage>
</organism>
<protein>
    <submittedName>
        <fullName evidence="1">Serine hydrolase domain-containing protein</fullName>
        <ecNumber evidence="1">3.1.1.103</ecNumber>
    </submittedName>
</protein>
<dbReference type="InterPro" id="IPR050491">
    <property type="entry name" value="AmpC-like"/>
</dbReference>
<keyword evidence="1" id="KW-0378">Hydrolase</keyword>
<comment type="caution">
    <text evidence="1">The sequence shown here is derived from an EMBL/GenBank/DDBJ whole genome shotgun (WGS) entry which is preliminary data.</text>
</comment>
<dbReference type="SUPFAM" id="SSF56601">
    <property type="entry name" value="beta-lactamase/transpeptidase-like"/>
    <property type="match status" value="1"/>
</dbReference>
<dbReference type="EMBL" id="JBEVCJ010000002">
    <property type="protein sequence ID" value="MET1253990.1"/>
    <property type="molecule type" value="Genomic_DNA"/>
</dbReference>
<proteinExistence type="predicted"/>
<name>A0ABV2BPW3_9GAMM</name>
<accession>A0ABV2BPW3</accession>
<dbReference type="GO" id="GO:0016787">
    <property type="term" value="F:hydrolase activity"/>
    <property type="evidence" value="ECO:0007669"/>
    <property type="project" value="UniProtKB-KW"/>
</dbReference>
<dbReference type="EC" id="3.1.1.103" evidence="1"/>
<dbReference type="Gene3D" id="3.40.710.10">
    <property type="entry name" value="DD-peptidase/beta-lactamase superfamily"/>
    <property type="match status" value="1"/>
</dbReference>
<dbReference type="PROSITE" id="PS51257">
    <property type="entry name" value="PROKAR_LIPOPROTEIN"/>
    <property type="match status" value="1"/>
</dbReference>
<gene>
    <name evidence="1" type="ORF">ABVT43_02510</name>
</gene>
<dbReference type="PANTHER" id="PTHR46825:SF11">
    <property type="entry name" value="PENICILLIN-BINDING PROTEIN 4"/>
    <property type="match status" value="1"/>
</dbReference>
<reference evidence="1 2" key="1">
    <citation type="submission" date="2024-06" db="EMBL/GenBank/DDBJ databases">
        <authorList>
            <person name="Li F."/>
        </authorList>
    </citation>
    <scope>NUCLEOTIDE SEQUENCE [LARGE SCALE GENOMIC DNA]</scope>
    <source>
        <strain evidence="1 2">GXAS 311</strain>
    </source>
</reference>
<keyword evidence="2" id="KW-1185">Reference proteome</keyword>
<dbReference type="Pfam" id="PF00144">
    <property type="entry name" value="Beta-lactamase"/>
    <property type="match status" value="1"/>
</dbReference>
<dbReference type="InterPro" id="IPR012338">
    <property type="entry name" value="Beta-lactam/transpept-like"/>
</dbReference>
<evidence type="ECO:0000313" key="2">
    <source>
        <dbReference type="Proteomes" id="UP001548189"/>
    </source>
</evidence>
<sequence>MLNKLSLSSLIATILTAFLLGCGSSQVKNIVERCVPVSQISDNDYTKKLKNECYSGSVLIAKDGVVIFEGGFGLLNREKNIKNKTETVYRIASLTKQLTAAAIMILHERQLLDIDEPIGTYLADYPNGDVITARHLLNHTAGIPNYDKIPAIYENVNTDMTPEVLVGHFKDLPLEFTPGSQFAYSNSGYSLLGLLIETVYGTTYAQAMEQLIFNPLSMYHSGYGPSDIVAADQAVGYMQNGKKPRRISMTIPYSAGALISSVDDLHRWERSFYSNALLSEASKAEIFKPAINGYGFGWMTRQNPTTHAHSGGIEGFSSFIKRYPEEGVVVILLSNVGGLELGILAHELYQIYRS</sequence>
<dbReference type="PANTHER" id="PTHR46825">
    <property type="entry name" value="D-ALANYL-D-ALANINE-CARBOXYPEPTIDASE/ENDOPEPTIDASE AMPH"/>
    <property type="match status" value="1"/>
</dbReference>